<reference evidence="3 4" key="1">
    <citation type="submission" date="2016-10" db="EMBL/GenBank/DDBJ databases">
        <authorList>
            <person name="de Groot N.N."/>
        </authorList>
    </citation>
    <scope>NUCLEOTIDE SEQUENCE [LARGE SCALE GENOMIC DNA]</scope>
    <source>
        <strain evidence="3 4">CGMCC 1.10449</strain>
    </source>
</reference>
<feature type="compositionally biased region" description="Basic and acidic residues" evidence="1">
    <location>
        <begin position="127"/>
        <end position="138"/>
    </location>
</feature>
<feature type="transmembrane region" description="Helical" evidence="2">
    <location>
        <begin position="54"/>
        <end position="72"/>
    </location>
</feature>
<keyword evidence="2" id="KW-1133">Transmembrane helix</keyword>
<feature type="transmembrane region" description="Helical" evidence="2">
    <location>
        <begin position="6"/>
        <end position="27"/>
    </location>
</feature>
<sequence length="149" mass="16669">MNKNYIYLMALIGSIMGILGSISWVYYGTSFIGGWIEGDIQSTPFQLSDNAMKTGLIIAFIQSIITISFFIVTLVKTTPENLENETRLTGLWFLWTGIGIAVINFFHVIPCILLILAGTYSIKETKETDNHTTDREMDTNENGPGYIET</sequence>
<feature type="region of interest" description="Disordered" evidence="1">
    <location>
        <begin position="127"/>
        <end position="149"/>
    </location>
</feature>
<dbReference type="EMBL" id="FNKD01000001">
    <property type="protein sequence ID" value="SDQ08847.1"/>
    <property type="molecule type" value="Genomic_DNA"/>
</dbReference>
<feature type="transmembrane region" description="Helical" evidence="2">
    <location>
        <begin position="92"/>
        <end position="116"/>
    </location>
</feature>
<evidence type="ECO:0000313" key="3">
    <source>
        <dbReference type="EMBL" id="SDQ08847.1"/>
    </source>
</evidence>
<accession>A0A1H0Y0Z8</accession>
<dbReference type="AlphaFoldDB" id="A0A1H0Y0Z8"/>
<evidence type="ECO:0000256" key="1">
    <source>
        <dbReference type="SAM" id="MobiDB-lite"/>
    </source>
</evidence>
<gene>
    <name evidence="3" type="ORF">SAMN05216231_0355</name>
</gene>
<evidence type="ECO:0008006" key="5">
    <source>
        <dbReference type="Google" id="ProtNLM"/>
    </source>
</evidence>
<keyword evidence="2" id="KW-0472">Membrane</keyword>
<proteinExistence type="predicted"/>
<protein>
    <recommendedName>
        <fullName evidence="5">DUF4064 domain-containing protein</fullName>
    </recommendedName>
</protein>
<keyword evidence="2" id="KW-0812">Transmembrane</keyword>
<name>A0A1H0Y0Z8_9BACI</name>
<evidence type="ECO:0000313" key="4">
    <source>
        <dbReference type="Proteomes" id="UP000199444"/>
    </source>
</evidence>
<keyword evidence="4" id="KW-1185">Reference proteome</keyword>
<dbReference type="STRING" id="553311.SAMN05216231_0355"/>
<evidence type="ECO:0000256" key="2">
    <source>
        <dbReference type="SAM" id="Phobius"/>
    </source>
</evidence>
<organism evidence="3 4">
    <name type="scientific">Virgibacillus salinus</name>
    <dbReference type="NCBI Taxonomy" id="553311"/>
    <lineage>
        <taxon>Bacteria</taxon>
        <taxon>Bacillati</taxon>
        <taxon>Bacillota</taxon>
        <taxon>Bacilli</taxon>
        <taxon>Bacillales</taxon>
        <taxon>Bacillaceae</taxon>
        <taxon>Virgibacillus</taxon>
    </lineage>
</organism>
<dbReference type="RefSeq" id="WP_092491239.1">
    <property type="nucleotide sequence ID" value="NZ_FNKD01000001.1"/>
</dbReference>
<dbReference type="Proteomes" id="UP000199444">
    <property type="component" value="Unassembled WGS sequence"/>
</dbReference>